<reference evidence="4" key="1">
    <citation type="submission" date="2015-01" db="EMBL/GenBank/DDBJ databases">
        <title>The Genome Sequence of Cladophialophora bantiana CBS 173.52.</title>
        <authorList>
            <consortium name="The Broad Institute Genomics Platform"/>
            <person name="Cuomo C."/>
            <person name="de Hoog S."/>
            <person name="Gorbushina A."/>
            <person name="Stielow B."/>
            <person name="Teixiera M."/>
            <person name="Abouelleil A."/>
            <person name="Chapman S.B."/>
            <person name="Priest M."/>
            <person name="Young S.K."/>
            <person name="Wortman J."/>
            <person name="Nusbaum C."/>
            <person name="Birren B."/>
        </authorList>
    </citation>
    <scope>NUCLEOTIDE SEQUENCE [LARGE SCALE GENOMIC DNA]</scope>
    <source>
        <strain evidence="4">CBS 173.52</strain>
    </source>
</reference>
<feature type="domain" description="F-box" evidence="3">
    <location>
        <begin position="219"/>
        <end position="269"/>
    </location>
</feature>
<dbReference type="PANTHER" id="PTHR12874">
    <property type="entry name" value="F-BOX ONLY PROTEIN 48-RELATED"/>
    <property type="match status" value="1"/>
</dbReference>
<sequence length="578" mass="64369">MAEPTSELEQFRQRWKEEVSARSRKQEKKSTPLSQHRQPRTSDGRPDRPVNKPPTRHPAADIKQDDSDHYSDADQAGGTSSTAVQHRLEGLMIRNVDDDDFTASASSKTEPTSALEHFERAVEKESQGNLGDSLSLYRKAYKLDAKVDQSYKNKHFPQPKSKPSNPNPSNAPVTVPSTAHHSLKEPAAENLTFSQLIDSFAHAQIQGAPPIIEGDRPPPCGIKKLPAEVLLELLQHIAIRDPAIYVRLSLVCKKLAYHVMTDNAVWKRVALGPEFGLTSQRYDFNTDLQGREIIFRALDEDLVDEDSSSHSLVTEPPFPKDTIWQDIFHNYPRIRFTGVYISTVNYTRPGGASVSASTWINPVHIVTYYRYLRFFRDGTCISLLTTNEPIEVVHHLTPENLNFVRSGRKEAAHPLNFTSSAPALLKESGPSAATPGGSGTSANTNTAAPPPSARDVMKHALRGRWRLCHPSLDSPATAESTKLSHSQAASQSASPTPTMSPGDLHIETEGAGPRYMYTMHLSLRSAGSARSRHTTKNNKLVWKGFWSYNVLTNDWAEFHLRNDKPFYFSRVKGYGLGY</sequence>
<dbReference type="GeneID" id="27696055"/>
<dbReference type="EMBL" id="KN846983">
    <property type="protein sequence ID" value="KIW96061.1"/>
    <property type="molecule type" value="Genomic_DNA"/>
</dbReference>
<dbReference type="Pfam" id="PF19270">
    <property type="entry name" value="FBO_C"/>
    <property type="match status" value="1"/>
</dbReference>
<evidence type="ECO:0000313" key="4">
    <source>
        <dbReference type="EMBL" id="KIW96061.1"/>
    </source>
</evidence>
<dbReference type="InterPro" id="IPR001810">
    <property type="entry name" value="F-box_dom"/>
</dbReference>
<feature type="region of interest" description="Disordered" evidence="2">
    <location>
        <begin position="148"/>
        <end position="182"/>
    </location>
</feature>
<dbReference type="GO" id="GO:0031146">
    <property type="term" value="P:SCF-dependent proteasomal ubiquitin-dependent protein catabolic process"/>
    <property type="evidence" value="ECO:0007669"/>
    <property type="project" value="TreeGrafter"/>
</dbReference>
<dbReference type="OrthoDB" id="2117972at2759"/>
<feature type="compositionally biased region" description="Low complexity" evidence="2">
    <location>
        <begin position="158"/>
        <end position="177"/>
    </location>
</feature>
<dbReference type="GO" id="GO:0019005">
    <property type="term" value="C:SCF ubiquitin ligase complex"/>
    <property type="evidence" value="ECO:0007669"/>
    <property type="project" value="TreeGrafter"/>
</dbReference>
<feature type="region of interest" description="Disordered" evidence="2">
    <location>
        <begin position="474"/>
        <end position="509"/>
    </location>
</feature>
<dbReference type="Pfam" id="PF12937">
    <property type="entry name" value="F-box-like"/>
    <property type="match status" value="1"/>
</dbReference>
<evidence type="ECO:0000313" key="5">
    <source>
        <dbReference type="Proteomes" id="UP000053789"/>
    </source>
</evidence>
<dbReference type="HOGENOM" id="CLU_017706_0_0_1"/>
<dbReference type="InterPro" id="IPR036047">
    <property type="entry name" value="F-box-like_dom_sf"/>
</dbReference>
<feature type="compositionally biased region" description="Low complexity" evidence="2">
    <location>
        <begin position="484"/>
        <end position="501"/>
    </location>
</feature>
<keyword evidence="5" id="KW-1185">Reference proteome</keyword>
<dbReference type="PANTHER" id="PTHR12874:SF9">
    <property type="entry name" value="F-BOX ONLY PROTEIN 48"/>
    <property type="match status" value="1"/>
</dbReference>
<evidence type="ECO:0000259" key="3">
    <source>
        <dbReference type="PROSITE" id="PS50181"/>
    </source>
</evidence>
<dbReference type="SUPFAM" id="SSF81383">
    <property type="entry name" value="F-box domain"/>
    <property type="match status" value="1"/>
</dbReference>
<dbReference type="GO" id="GO:0005737">
    <property type="term" value="C:cytoplasm"/>
    <property type="evidence" value="ECO:0007669"/>
    <property type="project" value="TreeGrafter"/>
</dbReference>
<feature type="region of interest" description="Disordered" evidence="2">
    <location>
        <begin position="1"/>
        <end position="86"/>
    </location>
</feature>
<keyword evidence="1" id="KW-0833">Ubl conjugation pathway</keyword>
<feature type="compositionally biased region" description="Low complexity" evidence="2">
    <location>
        <begin position="428"/>
        <end position="447"/>
    </location>
</feature>
<dbReference type="Proteomes" id="UP000053789">
    <property type="component" value="Unassembled WGS sequence"/>
</dbReference>
<feature type="compositionally biased region" description="Basic and acidic residues" evidence="2">
    <location>
        <begin position="40"/>
        <end position="50"/>
    </location>
</feature>
<feature type="compositionally biased region" description="Basic and acidic residues" evidence="2">
    <location>
        <begin position="58"/>
        <end position="72"/>
    </location>
</feature>
<feature type="compositionally biased region" description="Basic and acidic residues" evidence="2">
    <location>
        <begin position="9"/>
        <end position="21"/>
    </location>
</feature>
<evidence type="ECO:0000256" key="2">
    <source>
        <dbReference type="SAM" id="MobiDB-lite"/>
    </source>
</evidence>
<feature type="region of interest" description="Disordered" evidence="2">
    <location>
        <begin position="423"/>
        <end position="453"/>
    </location>
</feature>
<protein>
    <recommendedName>
        <fullName evidence="3">F-box domain-containing protein</fullName>
    </recommendedName>
</protein>
<gene>
    <name evidence="4" type="ORF">Z519_03127</name>
</gene>
<accession>A0A0D2F1L1</accession>
<dbReference type="RefSeq" id="XP_016622730.1">
    <property type="nucleotide sequence ID" value="XM_016760880.1"/>
</dbReference>
<name>A0A0D2F1L1_CLAB1</name>
<organism evidence="4 5">
    <name type="scientific">Cladophialophora bantiana (strain ATCC 10958 / CBS 173.52 / CDC B-1940 / NIH 8579)</name>
    <name type="common">Xylohypha bantiana</name>
    <dbReference type="NCBI Taxonomy" id="1442370"/>
    <lineage>
        <taxon>Eukaryota</taxon>
        <taxon>Fungi</taxon>
        <taxon>Dikarya</taxon>
        <taxon>Ascomycota</taxon>
        <taxon>Pezizomycotina</taxon>
        <taxon>Eurotiomycetes</taxon>
        <taxon>Chaetothyriomycetidae</taxon>
        <taxon>Chaetothyriales</taxon>
        <taxon>Herpotrichiellaceae</taxon>
        <taxon>Cladophialophora</taxon>
    </lineage>
</organism>
<dbReference type="PROSITE" id="PS50181">
    <property type="entry name" value="FBOX"/>
    <property type="match status" value="1"/>
</dbReference>
<dbReference type="InterPro" id="IPR045464">
    <property type="entry name" value="Hrt3/FBXO9_C"/>
</dbReference>
<dbReference type="AlphaFoldDB" id="A0A0D2F1L1"/>
<proteinExistence type="predicted"/>
<evidence type="ECO:0000256" key="1">
    <source>
        <dbReference type="ARBA" id="ARBA00022786"/>
    </source>
</evidence>